<name>A0A8S5PCR1_9CAUD</name>
<reference evidence="1" key="1">
    <citation type="journal article" date="2021" name="Proc. Natl. Acad. Sci. U.S.A.">
        <title>A Catalog of Tens of Thousands of Viruses from Human Metagenomes Reveals Hidden Associations with Chronic Diseases.</title>
        <authorList>
            <person name="Tisza M.J."/>
            <person name="Buck C.B."/>
        </authorList>
    </citation>
    <scope>NUCLEOTIDE SEQUENCE</scope>
    <source>
        <strain evidence="1">CtmpG14</strain>
    </source>
</reference>
<sequence>MADETLSARAYRHSVDGTRKWPRWIIDHIFFWQPNHCMEAFLSEKKKAHLPKDYQ</sequence>
<dbReference type="EMBL" id="BK015384">
    <property type="protein sequence ID" value="DAE04161.1"/>
    <property type="molecule type" value="Genomic_DNA"/>
</dbReference>
<evidence type="ECO:0000313" key="1">
    <source>
        <dbReference type="EMBL" id="DAE04161.1"/>
    </source>
</evidence>
<accession>A0A8S5PCR1</accession>
<organism evidence="1">
    <name type="scientific">Siphoviridae sp. ctmpG14</name>
    <dbReference type="NCBI Taxonomy" id="2825654"/>
    <lineage>
        <taxon>Viruses</taxon>
        <taxon>Duplodnaviria</taxon>
        <taxon>Heunggongvirae</taxon>
        <taxon>Uroviricota</taxon>
        <taxon>Caudoviricetes</taxon>
    </lineage>
</organism>
<protein>
    <submittedName>
        <fullName evidence="1">Uncharacterized protein</fullName>
    </submittedName>
</protein>
<proteinExistence type="predicted"/>